<dbReference type="GO" id="GO:0003735">
    <property type="term" value="F:structural constituent of ribosome"/>
    <property type="evidence" value="ECO:0007669"/>
    <property type="project" value="InterPro"/>
</dbReference>
<feature type="region of interest" description="Disordered" evidence="5">
    <location>
        <begin position="197"/>
        <end position="216"/>
    </location>
</feature>
<evidence type="ECO:0000256" key="5">
    <source>
        <dbReference type="SAM" id="MobiDB-lite"/>
    </source>
</evidence>
<reference evidence="7" key="1">
    <citation type="submission" date="2021-01" db="EMBL/GenBank/DDBJ databases">
        <authorList>
            <person name="Corre E."/>
            <person name="Pelletier E."/>
            <person name="Niang G."/>
            <person name="Scheremetjew M."/>
            <person name="Finn R."/>
            <person name="Kale V."/>
            <person name="Holt S."/>
            <person name="Cochrane G."/>
            <person name="Meng A."/>
            <person name="Brown T."/>
            <person name="Cohen L."/>
        </authorList>
    </citation>
    <scope>NUCLEOTIDE SEQUENCE</scope>
    <source>
        <strain evidence="7">SAG 36.94</strain>
    </source>
</reference>
<evidence type="ECO:0000256" key="4">
    <source>
        <dbReference type="ARBA" id="ARBA00023274"/>
    </source>
</evidence>
<dbReference type="GO" id="GO:0006412">
    <property type="term" value="P:translation"/>
    <property type="evidence" value="ECO:0007669"/>
    <property type="project" value="InterPro"/>
</dbReference>
<proteinExistence type="inferred from homology"/>
<dbReference type="Pfam" id="PF00366">
    <property type="entry name" value="Ribosomal_S17"/>
    <property type="match status" value="1"/>
</dbReference>
<dbReference type="CDD" id="cd00364">
    <property type="entry name" value="Ribosomal_uS17"/>
    <property type="match status" value="1"/>
</dbReference>
<evidence type="ECO:0000313" key="6">
    <source>
        <dbReference type="EMBL" id="CAD9237134.1"/>
    </source>
</evidence>
<keyword evidence="3" id="KW-0689">Ribosomal protein</keyword>
<comment type="subunit">
    <text evidence="2">Part of the 30S ribosomal subunit.</text>
</comment>
<dbReference type="EMBL" id="HBGH01016693">
    <property type="protein sequence ID" value="CAD9237141.1"/>
    <property type="molecule type" value="Transcribed_RNA"/>
</dbReference>
<sequence length="216" mass="24576">MAATVVTWGKLGSAVAGAIQSGRILQAWQRSVNLRKQSTNVSESHSTPPLFDVEKHAYRTQRPPIYRAPFLNASADAVRSLSDEEVTQALKSYGGLLRGSHEERLVRLLRAVKVRQKQLVRGIVVSNKMDKTVVVEVRRNAYDHKLKVRFFRRRNFMAHDEENSCREGDRVVIKECRPLSRHKAFVVVENYGHFSTTPQRREGVDPRSLTTSPDAR</sequence>
<keyword evidence="4" id="KW-0687">Ribonucleoprotein</keyword>
<dbReference type="EMBL" id="HBGH01016682">
    <property type="protein sequence ID" value="CAD9237134.1"/>
    <property type="molecule type" value="Transcribed_RNA"/>
</dbReference>
<protein>
    <submittedName>
        <fullName evidence="7">Uncharacterized protein</fullName>
    </submittedName>
</protein>
<dbReference type="InterPro" id="IPR012340">
    <property type="entry name" value="NA-bd_OB-fold"/>
</dbReference>
<dbReference type="NCBIfam" id="NF004123">
    <property type="entry name" value="PRK05610.1"/>
    <property type="match status" value="1"/>
</dbReference>
<dbReference type="GO" id="GO:0022627">
    <property type="term" value="C:cytosolic small ribosomal subunit"/>
    <property type="evidence" value="ECO:0007669"/>
    <property type="project" value="TreeGrafter"/>
</dbReference>
<organism evidence="7">
    <name type="scientific">Compsopogon caeruleus</name>
    <dbReference type="NCBI Taxonomy" id="31354"/>
    <lineage>
        <taxon>Eukaryota</taxon>
        <taxon>Rhodophyta</taxon>
        <taxon>Compsopogonophyceae</taxon>
        <taxon>Compsopogonales</taxon>
        <taxon>Compsopogonaceae</taxon>
        <taxon>Compsopogon</taxon>
    </lineage>
</organism>
<dbReference type="PANTHER" id="PTHR10744">
    <property type="entry name" value="40S RIBOSOMAL PROTEIN S11 FAMILY MEMBER"/>
    <property type="match status" value="1"/>
</dbReference>
<dbReference type="SUPFAM" id="SSF50249">
    <property type="entry name" value="Nucleic acid-binding proteins"/>
    <property type="match status" value="1"/>
</dbReference>
<comment type="similarity">
    <text evidence="1">Belongs to the universal ribosomal protein uS17 family.</text>
</comment>
<dbReference type="InterPro" id="IPR019979">
    <property type="entry name" value="Ribosomal_uS17_CS"/>
</dbReference>
<dbReference type="PANTHER" id="PTHR10744:SF1">
    <property type="entry name" value="SMALL RIBOSOMAL SUBUNIT PROTEIN US17M"/>
    <property type="match status" value="1"/>
</dbReference>
<name>A0A6T6CQV1_9RHOD</name>
<dbReference type="PROSITE" id="PS00056">
    <property type="entry name" value="RIBOSOMAL_S17"/>
    <property type="match status" value="1"/>
</dbReference>
<gene>
    <name evidence="6" type="ORF">CCAE0312_LOCUS9232</name>
    <name evidence="7" type="ORF">CCAE0312_LOCUS9239</name>
</gene>
<accession>A0A6T6CQV1</accession>
<evidence type="ECO:0000256" key="3">
    <source>
        <dbReference type="ARBA" id="ARBA00022980"/>
    </source>
</evidence>
<evidence type="ECO:0000256" key="2">
    <source>
        <dbReference type="ARBA" id="ARBA00011458"/>
    </source>
</evidence>
<dbReference type="AlphaFoldDB" id="A0A6T6CQV1"/>
<dbReference type="InterPro" id="IPR000266">
    <property type="entry name" value="Ribosomal_uS17"/>
</dbReference>
<evidence type="ECO:0000256" key="1">
    <source>
        <dbReference type="ARBA" id="ARBA00010254"/>
    </source>
</evidence>
<evidence type="ECO:0000313" key="7">
    <source>
        <dbReference type="EMBL" id="CAD9237141.1"/>
    </source>
</evidence>
<dbReference type="Gene3D" id="2.40.50.140">
    <property type="entry name" value="Nucleic acid-binding proteins"/>
    <property type="match status" value="1"/>
</dbReference>